<evidence type="ECO:0000256" key="1">
    <source>
        <dbReference type="SAM" id="MobiDB-lite"/>
    </source>
</evidence>
<name>A0A7W3LSL2_ACTNM</name>
<evidence type="ECO:0000256" key="2">
    <source>
        <dbReference type="SAM" id="Phobius"/>
    </source>
</evidence>
<comment type="caution">
    <text evidence="3">The sequence shown here is derived from an EMBL/GenBank/DDBJ whole genome shotgun (WGS) entry which is preliminary data.</text>
</comment>
<dbReference type="Proteomes" id="UP000572680">
    <property type="component" value="Unassembled WGS sequence"/>
</dbReference>
<sequence>MSPRRRPTSVPRDLSARCERASRRIAGAAMAMAVMSMVLLTPLMATTTPPPTNPRQATTRSDDHAAVRTGRSAPAYGHRVTGLLALMRIDDWFAGVRLAYRGLP</sequence>
<keyword evidence="2" id="KW-1133">Transmembrane helix</keyword>
<dbReference type="AlphaFoldDB" id="A0A7W3LSL2"/>
<organism evidence="3 4">
    <name type="scientific">Actinomadura namibiensis</name>
    <dbReference type="NCBI Taxonomy" id="182080"/>
    <lineage>
        <taxon>Bacteria</taxon>
        <taxon>Bacillati</taxon>
        <taxon>Actinomycetota</taxon>
        <taxon>Actinomycetes</taxon>
        <taxon>Streptosporangiales</taxon>
        <taxon>Thermomonosporaceae</taxon>
        <taxon>Actinomadura</taxon>
    </lineage>
</organism>
<dbReference type="EMBL" id="JACJIA010000006">
    <property type="protein sequence ID" value="MBA8953447.1"/>
    <property type="molecule type" value="Genomic_DNA"/>
</dbReference>
<dbReference type="RefSeq" id="WP_182845594.1">
    <property type="nucleotide sequence ID" value="NZ_BAAALP010000001.1"/>
</dbReference>
<evidence type="ECO:0000313" key="4">
    <source>
        <dbReference type="Proteomes" id="UP000572680"/>
    </source>
</evidence>
<gene>
    <name evidence="3" type="ORF">HNR61_005097</name>
</gene>
<reference evidence="3 4" key="1">
    <citation type="submission" date="2020-08" db="EMBL/GenBank/DDBJ databases">
        <title>Genomic Encyclopedia of Type Strains, Phase IV (KMG-IV): sequencing the most valuable type-strain genomes for metagenomic binning, comparative biology and taxonomic classification.</title>
        <authorList>
            <person name="Goeker M."/>
        </authorList>
    </citation>
    <scope>NUCLEOTIDE SEQUENCE [LARGE SCALE GENOMIC DNA]</scope>
    <source>
        <strain evidence="3 4">DSM 44197</strain>
    </source>
</reference>
<accession>A0A7W3LSL2</accession>
<keyword evidence="4" id="KW-1185">Reference proteome</keyword>
<evidence type="ECO:0000313" key="3">
    <source>
        <dbReference type="EMBL" id="MBA8953447.1"/>
    </source>
</evidence>
<feature type="transmembrane region" description="Helical" evidence="2">
    <location>
        <begin position="21"/>
        <end position="45"/>
    </location>
</feature>
<feature type="region of interest" description="Disordered" evidence="1">
    <location>
        <begin position="44"/>
        <end position="72"/>
    </location>
</feature>
<keyword evidence="2" id="KW-0812">Transmembrane</keyword>
<protein>
    <submittedName>
        <fullName evidence="3">Uncharacterized protein</fullName>
    </submittedName>
</protein>
<proteinExistence type="predicted"/>
<keyword evidence="2" id="KW-0472">Membrane</keyword>